<evidence type="ECO:0000256" key="2">
    <source>
        <dbReference type="ARBA" id="ARBA00009765"/>
    </source>
</evidence>
<dbReference type="Gene3D" id="1.20.58.340">
    <property type="entry name" value="Magnesium transport protein CorA, transmembrane region"/>
    <property type="match status" value="1"/>
</dbReference>
<dbReference type="Proteomes" id="UP000612456">
    <property type="component" value="Unassembled WGS sequence"/>
</dbReference>
<feature type="region of interest" description="Disordered" evidence="8">
    <location>
        <begin position="23"/>
        <end position="52"/>
    </location>
</feature>
<dbReference type="GO" id="GO:0050897">
    <property type="term" value="F:cobalt ion binding"/>
    <property type="evidence" value="ECO:0007669"/>
    <property type="project" value="TreeGrafter"/>
</dbReference>
<keyword evidence="5 9" id="KW-0812">Transmembrane</keyword>
<feature type="compositionally biased region" description="Polar residues" evidence="8">
    <location>
        <begin position="383"/>
        <end position="392"/>
    </location>
</feature>
<proteinExistence type="inferred from homology"/>
<reference evidence="10" key="2">
    <citation type="submission" date="2020-09" db="EMBL/GenBank/DDBJ databases">
        <authorList>
            <person name="Sun Q."/>
            <person name="Zhou Y."/>
        </authorList>
    </citation>
    <scope>NUCLEOTIDE SEQUENCE</scope>
    <source>
        <strain evidence="10">CGMCC 1.15178</strain>
    </source>
</reference>
<evidence type="ECO:0000256" key="3">
    <source>
        <dbReference type="ARBA" id="ARBA00022448"/>
    </source>
</evidence>
<dbReference type="InterPro" id="IPR045863">
    <property type="entry name" value="CorA_TM1_TM2"/>
</dbReference>
<evidence type="ECO:0000256" key="9">
    <source>
        <dbReference type="SAM" id="Phobius"/>
    </source>
</evidence>
<protein>
    <recommendedName>
        <fullName evidence="12">Magnesium transporter</fullName>
    </recommendedName>
</protein>
<dbReference type="Pfam" id="PF01544">
    <property type="entry name" value="CorA"/>
    <property type="match status" value="1"/>
</dbReference>
<dbReference type="AlphaFoldDB" id="A0A916ZFD0"/>
<organism evidence="10 11">
    <name type="scientific">Paenibacillus nasutitermitis</name>
    <dbReference type="NCBI Taxonomy" id="1652958"/>
    <lineage>
        <taxon>Bacteria</taxon>
        <taxon>Bacillati</taxon>
        <taxon>Bacillota</taxon>
        <taxon>Bacilli</taxon>
        <taxon>Bacillales</taxon>
        <taxon>Paenibacillaceae</taxon>
        <taxon>Paenibacillus</taxon>
    </lineage>
</organism>
<dbReference type="EMBL" id="BMHP01000007">
    <property type="protein sequence ID" value="GGD94548.1"/>
    <property type="molecule type" value="Genomic_DNA"/>
</dbReference>
<name>A0A916ZFD0_9BACL</name>
<evidence type="ECO:0000256" key="5">
    <source>
        <dbReference type="ARBA" id="ARBA00022692"/>
    </source>
</evidence>
<keyword evidence="3" id="KW-0813">Transport</keyword>
<dbReference type="GO" id="GO:0015095">
    <property type="term" value="F:magnesium ion transmembrane transporter activity"/>
    <property type="evidence" value="ECO:0007669"/>
    <property type="project" value="TreeGrafter"/>
</dbReference>
<dbReference type="RefSeq" id="WP_188998300.1">
    <property type="nucleotide sequence ID" value="NZ_BMHP01000007.1"/>
</dbReference>
<feature type="transmembrane region" description="Helical" evidence="9">
    <location>
        <begin position="322"/>
        <end position="343"/>
    </location>
</feature>
<evidence type="ECO:0000256" key="6">
    <source>
        <dbReference type="ARBA" id="ARBA00022989"/>
    </source>
</evidence>
<dbReference type="SUPFAM" id="SSF144083">
    <property type="entry name" value="Magnesium transport protein CorA, transmembrane region"/>
    <property type="match status" value="1"/>
</dbReference>
<dbReference type="InterPro" id="IPR002523">
    <property type="entry name" value="MgTranspt_CorA/ZnTranspt_ZntB"/>
</dbReference>
<comment type="similarity">
    <text evidence="2">Belongs to the CorA metal ion transporter (MIT) (TC 1.A.35) family.</text>
</comment>
<feature type="transmembrane region" description="Helical" evidence="9">
    <location>
        <begin position="292"/>
        <end position="310"/>
    </location>
</feature>
<keyword evidence="11" id="KW-1185">Reference proteome</keyword>
<dbReference type="GO" id="GO:0000287">
    <property type="term" value="F:magnesium ion binding"/>
    <property type="evidence" value="ECO:0007669"/>
    <property type="project" value="TreeGrafter"/>
</dbReference>
<dbReference type="PANTHER" id="PTHR46494:SF2">
    <property type="entry name" value="MAGNESIUM TRANSPORT PROTEIN CORA"/>
    <property type="match status" value="1"/>
</dbReference>
<dbReference type="GO" id="GO:0015087">
    <property type="term" value="F:cobalt ion transmembrane transporter activity"/>
    <property type="evidence" value="ECO:0007669"/>
    <property type="project" value="TreeGrafter"/>
</dbReference>
<evidence type="ECO:0000313" key="11">
    <source>
        <dbReference type="Proteomes" id="UP000612456"/>
    </source>
</evidence>
<comment type="caution">
    <text evidence="10">The sequence shown here is derived from an EMBL/GenBank/DDBJ whole genome shotgun (WGS) entry which is preliminary data.</text>
</comment>
<reference evidence="10" key="1">
    <citation type="journal article" date="2014" name="Int. J. Syst. Evol. Microbiol.">
        <title>Complete genome sequence of Corynebacterium casei LMG S-19264T (=DSM 44701T), isolated from a smear-ripened cheese.</title>
        <authorList>
            <consortium name="US DOE Joint Genome Institute (JGI-PGF)"/>
            <person name="Walter F."/>
            <person name="Albersmeier A."/>
            <person name="Kalinowski J."/>
            <person name="Ruckert C."/>
        </authorList>
    </citation>
    <scope>NUCLEOTIDE SEQUENCE</scope>
    <source>
        <strain evidence="10">CGMCC 1.15178</strain>
    </source>
</reference>
<dbReference type="GO" id="GO:0005886">
    <property type="term" value="C:plasma membrane"/>
    <property type="evidence" value="ECO:0007669"/>
    <property type="project" value="UniProtKB-SubCell"/>
</dbReference>
<evidence type="ECO:0000256" key="8">
    <source>
        <dbReference type="SAM" id="MobiDB-lite"/>
    </source>
</evidence>
<keyword evidence="6 9" id="KW-1133">Transmembrane helix</keyword>
<keyword evidence="7 9" id="KW-0472">Membrane</keyword>
<dbReference type="SUPFAM" id="SSF143865">
    <property type="entry name" value="CorA soluble domain-like"/>
    <property type="match status" value="1"/>
</dbReference>
<evidence type="ECO:0000256" key="4">
    <source>
        <dbReference type="ARBA" id="ARBA00022475"/>
    </source>
</evidence>
<evidence type="ECO:0008006" key="12">
    <source>
        <dbReference type="Google" id="ProtNLM"/>
    </source>
</evidence>
<evidence type="ECO:0000313" key="10">
    <source>
        <dbReference type="EMBL" id="GGD94548.1"/>
    </source>
</evidence>
<sequence length="399" mass="46153">MMHRMLQFPSKWQWHLLHNQRSPAASELGRRSGKSSSQPSSGSAGHAGRRSFSIENTLYDSTTSDSPEDEQLLREFKQAHPEMKGWVEETMQQDEQNQISVSELDDGTPILYGTLMFQVSEAPEDVKPLHFWISNKKLVTLHGDYRLALQMQMEPWSEKLERCLTPSEAFFVILSYIGEILHHGLDSFEARLGELEHNMRHNNRTGLMNSIFERRFDLLYWSHLFIPLEEVYGAAKEAFLDEVIEKEAFKRFEFKILRIRQLLHHYAIEIDTLLMMDDSISSFRGNDIMKTLTIFTALFMPATVIGAIWGMNFDIIPFAHNIWGFVGTSVFIALATLLVYWWLWHKGWTGDLLYARKPKQIINATDTEMPPRRRSKNKKTTKAQRSGSSGSKPSHRARS</sequence>
<comment type="subcellular location">
    <subcellularLocation>
        <location evidence="1">Cell membrane</location>
        <topology evidence="1">Multi-pass membrane protein</topology>
    </subcellularLocation>
</comment>
<dbReference type="PANTHER" id="PTHR46494">
    <property type="entry name" value="CORA FAMILY METAL ION TRANSPORTER (EUROFUNG)"/>
    <property type="match status" value="1"/>
</dbReference>
<feature type="region of interest" description="Disordered" evidence="8">
    <location>
        <begin position="364"/>
        <end position="399"/>
    </location>
</feature>
<accession>A0A916ZFD0</accession>
<dbReference type="InterPro" id="IPR045861">
    <property type="entry name" value="CorA_cytoplasmic_dom"/>
</dbReference>
<keyword evidence="4" id="KW-1003">Cell membrane</keyword>
<evidence type="ECO:0000256" key="1">
    <source>
        <dbReference type="ARBA" id="ARBA00004651"/>
    </source>
</evidence>
<dbReference type="CDD" id="cd12821">
    <property type="entry name" value="EcCorA_ZntB-like"/>
    <property type="match status" value="1"/>
</dbReference>
<evidence type="ECO:0000256" key="7">
    <source>
        <dbReference type="ARBA" id="ARBA00023136"/>
    </source>
</evidence>
<feature type="compositionally biased region" description="Low complexity" evidence="8">
    <location>
        <begin position="34"/>
        <end position="52"/>
    </location>
</feature>
<feature type="compositionally biased region" description="Basic residues" evidence="8">
    <location>
        <begin position="372"/>
        <end position="382"/>
    </location>
</feature>
<gene>
    <name evidence="10" type="ORF">GCM10010911_61520</name>
</gene>